<dbReference type="Proteomes" id="UP001295684">
    <property type="component" value="Unassembled WGS sequence"/>
</dbReference>
<feature type="region of interest" description="Disordered" evidence="1">
    <location>
        <begin position="261"/>
        <end position="294"/>
    </location>
</feature>
<organism evidence="2 3">
    <name type="scientific">Euplotes crassus</name>
    <dbReference type="NCBI Taxonomy" id="5936"/>
    <lineage>
        <taxon>Eukaryota</taxon>
        <taxon>Sar</taxon>
        <taxon>Alveolata</taxon>
        <taxon>Ciliophora</taxon>
        <taxon>Intramacronucleata</taxon>
        <taxon>Spirotrichea</taxon>
        <taxon>Hypotrichia</taxon>
        <taxon>Euplotida</taxon>
        <taxon>Euplotidae</taxon>
        <taxon>Moneuplotes</taxon>
    </lineage>
</organism>
<dbReference type="Gene3D" id="2.100.10.30">
    <property type="entry name" value="Jacalin-like lectin domain"/>
    <property type="match status" value="1"/>
</dbReference>
<gene>
    <name evidence="2" type="ORF">ECRASSUSDP1_LOCUS14926</name>
</gene>
<evidence type="ECO:0000313" key="2">
    <source>
        <dbReference type="EMBL" id="CAI2373580.1"/>
    </source>
</evidence>
<name>A0AAD2CX12_EUPCR</name>
<protein>
    <submittedName>
        <fullName evidence="2">Uncharacterized protein</fullName>
    </submittedName>
</protein>
<accession>A0AAD2CX12</accession>
<evidence type="ECO:0000313" key="3">
    <source>
        <dbReference type="Proteomes" id="UP001295684"/>
    </source>
</evidence>
<keyword evidence="3" id="KW-1185">Reference proteome</keyword>
<dbReference type="AlphaFoldDB" id="A0AAD2CX12"/>
<dbReference type="InterPro" id="IPR036404">
    <property type="entry name" value="Jacalin-like_lectin_dom_sf"/>
</dbReference>
<sequence>MGCNFSNKTINSIERKKNDIIRMTDIRHDVQLIKFIKMPNPNTGKFDHKLKIDDNTNGPVQSCFSVHSSHHPQSIKTTRIGRDSEFKSTQNMSERRRRTKNEDDNYKYIQVESNASIVGSESVIPTNKKIYDHWIFLQQHPYARLVSITCFGYNYITAIETKFEVPGQTELATFLYQGTMHDQAKKNELIKETMVLEENEQIESVNCCCSAKNQRIRSITLGTNYENCLIMEGQIELAQIVNLSDSVASFSKIDNESIVPESQAHLSERDEISDKDSHKDDESRYPPPAGKKSKIDENEFKYQDLDLSVYGRYLIGFKTKFGEYLEDIEVYTKKLSEIQNYGEF</sequence>
<comment type="caution">
    <text evidence="2">The sequence shown here is derived from an EMBL/GenBank/DDBJ whole genome shotgun (WGS) entry which is preliminary data.</text>
</comment>
<reference evidence="2" key="1">
    <citation type="submission" date="2023-07" db="EMBL/GenBank/DDBJ databases">
        <authorList>
            <consortium name="AG Swart"/>
            <person name="Singh M."/>
            <person name="Singh A."/>
            <person name="Seah K."/>
            <person name="Emmerich C."/>
        </authorList>
    </citation>
    <scope>NUCLEOTIDE SEQUENCE</scope>
    <source>
        <strain evidence="2">DP1</strain>
    </source>
</reference>
<evidence type="ECO:0000256" key="1">
    <source>
        <dbReference type="SAM" id="MobiDB-lite"/>
    </source>
</evidence>
<feature type="compositionally biased region" description="Basic and acidic residues" evidence="1">
    <location>
        <begin position="266"/>
        <end position="284"/>
    </location>
</feature>
<proteinExistence type="predicted"/>
<dbReference type="EMBL" id="CAMPGE010014934">
    <property type="protein sequence ID" value="CAI2373580.1"/>
    <property type="molecule type" value="Genomic_DNA"/>
</dbReference>